<dbReference type="PANTHER" id="PTHR33395">
    <property type="entry name" value="TRANSCRIPTASE, PUTATIVE-RELATED-RELATED"/>
    <property type="match status" value="1"/>
</dbReference>
<proteinExistence type="predicted"/>
<dbReference type="InterPro" id="IPR036691">
    <property type="entry name" value="Endo/exonu/phosph_ase_sf"/>
</dbReference>
<dbReference type="OrthoDB" id="5981812at2759"/>
<evidence type="ECO:0008006" key="2">
    <source>
        <dbReference type="Google" id="ProtNLM"/>
    </source>
</evidence>
<accession>A0A1X7VPE3</accession>
<dbReference type="GO" id="GO:0031012">
    <property type="term" value="C:extracellular matrix"/>
    <property type="evidence" value="ECO:0007669"/>
    <property type="project" value="TreeGrafter"/>
</dbReference>
<dbReference type="InParanoid" id="A0A1X7VPE3"/>
<name>A0A1X7VPE3_AMPQE</name>
<protein>
    <recommendedName>
        <fullName evidence="2">Endonuclease/exonuclease/phosphatase domain-containing protein</fullName>
    </recommendedName>
</protein>
<dbReference type="AlphaFoldDB" id="A0A1X7VPE3"/>
<dbReference type="Gene3D" id="3.60.10.10">
    <property type="entry name" value="Endonuclease/exonuclease/phosphatase"/>
    <property type="match status" value="1"/>
</dbReference>
<dbReference type="SUPFAM" id="SSF56219">
    <property type="entry name" value="DNase I-like"/>
    <property type="match status" value="1"/>
</dbReference>
<evidence type="ECO:0000313" key="1">
    <source>
        <dbReference type="EnsemblMetazoa" id="Aqu2.1.41720_001"/>
    </source>
</evidence>
<sequence>MSSVQSFLISSGVEVDGRGGAVLLVVKDCTPCTILPCSDPELEQITVSIGTSPASLCVLYRPPNVLPKYDQSVSDYIDSLAATSNKVMLFGDLNVPDINWDTLTGVSPFSKSLCEAVFHSNLTQLVDSPTHILCHSHNPRPSPSSLRPSMYNYAKAVWVGLADYLLEYDFIHCFTEPDIDTSWSCFKEVLMLSMDKFIRCTRARSTTHPTPCLRGPLLHQLKQLLSLKRRYKDTPIL</sequence>
<dbReference type="EnsemblMetazoa" id="Aqu2.1.41720_001">
    <property type="protein sequence ID" value="Aqu2.1.41720_001"/>
    <property type="gene ID" value="Aqu2.1.41720"/>
</dbReference>
<dbReference type="PANTHER" id="PTHR33395:SF22">
    <property type="entry name" value="REVERSE TRANSCRIPTASE DOMAIN-CONTAINING PROTEIN"/>
    <property type="match status" value="1"/>
</dbReference>
<reference evidence="1" key="1">
    <citation type="submission" date="2017-05" db="UniProtKB">
        <authorList>
            <consortium name="EnsemblMetazoa"/>
        </authorList>
    </citation>
    <scope>IDENTIFICATION</scope>
</reference>
<organism evidence="1">
    <name type="scientific">Amphimedon queenslandica</name>
    <name type="common">Sponge</name>
    <dbReference type="NCBI Taxonomy" id="400682"/>
    <lineage>
        <taxon>Eukaryota</taxon>
        <taxon>Metazoa</taxon>
        <taxon>Porifera</taxon>
        <taxon>Demospongiae</taxon>
        <taxon>Heteroscleromorpha</taxon>
        <taxon>Haplosclerida</taxon>
        <taxon>Niphatidae</taxon>
        <taxon>Amphimedon</taxon>
    </lineage>
</organism>